<dbReference type="OrthoDB" id="7707524at2"/>
<name>A0A1M7Z4D3_9HYPH</name>
<dbReference type="STRING" id="1123029.SAMN02745172_00030"/>
<evidence type="ECO:0008006" key="3">
    <source>
        <dbReference type="Google" id="ProtNLM"/>
    </source>
</evidence>
<dbReference type="RefSeq" id="WP_139282355.1">
    <property type="nucleotide sequence ID" value="NZ_FRXO01000001.1"/>
</dbReference>
<accession>A0A1M7Z4D3</accession>
<proteinExistence type="predicted"/>
<protein>
    <recommendedName>
        <fullName evidence="3">Tat pathway signal protein</fullName>
    </recommendedName>
</protein>
<reference evidence="1 2" key="1">
    <citation type="submission" date="2016-12" db="EMBL/GenBank/DDBJ databases">
        <authorList>
            <person name="Song W.-J."/>
            <person name="Kurnit D.M."/>
        </authorList>
    </citation>
    <scope>NUCLEOTIDE SEQUENCE [LARGE SCALE GENOMIC DNA]</scope>
    <source>
        <strain evidence="1 2">DSM 19599</strain>
    </source>
</reference>
<evidence type="ECO:0000313" key="2">
    <source>
        <dbReference type="Proteomes" id="UP000186406"/>
    </source>
</evidence>
<gene>
    <name evidence="1" type="ORF">SAMN02745172_00030</name>
</gene>
<keyword evidence="2" id="KW-1185">Reference proteome</keyword>
<evidence type="ECO:0000313" key="1">
    <source>
        <dbReference type="EMBL" id="SHO59694.1"/>
    </source>
</evidence>
<dbReference type="Proteomes" id="UP000186406">
    <property type="component" value="Unassembled WGS sequence"/>
</dbReference>
<organism evidence="1 2">
    <name type="scientific">Pseudoxanthobacter soli DSM 19599</name>
    <dbReference type="NCBI Taxonomy" id="1123029"/>
    <lineage>
        <taxon>Bacteria</taxon>
        <taxon>Pseudomonadati</taxon>
        <taxon>Pseudomonadota</taxon>
        <taxon>Alphaproteobacteria</taxon>
        <taxon>Hyphomicrobiales</taxon>
        <taxon>Segnochrobactraceae</taxon>
        <taxon>Pseudoxanthobacter</taxon>
    </lineage>
</organism>
<sequence>MARASTEISSSKCDGSVRQAGGLCPVDRGAATIRRLRTVLAGFAFAAAAAMTGPAAAQDTVTQEAAKQEAATDAPAATPAPIRLELNKLEPTSGGACRVYFLIENGKGPSLRSLKLDLFVLDDKGVVGKRMAVEAAPIASGKTMVKLFDVAGVECGSFGRVLLNDVISCTAADGAALSCLDRIDVSSKADVPFGK</sequence>
<dbReference type="EMBL" id="FRXO01000001">
    <property type="protein sequence ID" value="SHO59694.1"/>
    <property type="molecule type" value="Genomic_DNA"/>
</dbReference>
<dbReference type="AlphaFoldDB" id="A0A1M7Z4D3"/>